<organism evidence="1">
    <name type="scientific">marine metagenome</name>
    <dbReference type="NCBI Taxonomy" id="408172"/>
    <lineage>
        <taxon>unclassified sequences</taxon>
        <taxon>metagenomes</taxon>
        <taxon>ecological metagenomes</taxon>
    </lineage>
</organism>
<dbReference type="Gene3D" id="2.80.10.50">
    <property type="match status" value="3"/>
</dbReference>
<dbReference type="SUPFAM" id="SSF101898">
    <property type="entry name" value="NHL repeat"/>
    <property type="match status" value="1"/>
</dbReference>
<dbReference type="SUPFAM" id="SSF141072">
    <property type="entry name" value="CalX-like"/>
    <property type="match status" value="1"/>
</dbReference>
<feature type="non-terminal residue" evidence="1">
    <location>
        <position position="641"/>
    </location>
</feature>
<sequence length="641" mass="68795">GFVNAIDISYINEDLPGGFESRLVARPVLGGGFTAFDGKSRRGIARLNYDGSVDEAFDPGLGVNGEVLDVMVQLDNKIVIVGDFDQVDAKPRNSVARLNTDGSLDVMFDIGEGTDGPIYAVDRMPDGRIVIGGDFLFVGDTFTPSIAVLNGTTGKLDPAFSPGNGVDGEVYALDVDWDGSIFIGGNFTEVGVYPRKNIARLKNNGEVDLAFNPGIGVDGPVLSLFVDSSVNVVAEPTFDMAGADEVFQERINELIDLVDPDYEGEVSYIKSLLDTGGIIPHYYRDYIKDNFPPMYRVVIGGSFTQYNGTRRMGVARINPDGTVDTSFMDTAFNQFAGLPKELSTDPEQTVNAIAMNSFDGSILIGGQFNEVGGGIGIGGSGRDGIVTCANIAKLGGGQTWGPGNVEFPETTYSTDERNTFGSVSIKRKNGALGTALVTFQTDVSPESKGIARGGTPEDFADPDIPNDFDFVHMNEVTTWPSISDMGFHIGASYFDPIAEFPGPSTTYFDLMEFGYSDAPGRAPQSNLETPSLLDAGFGFDGNGWMLSDSTMGWSLQSVRLVTDTEIEGNEVLRLSLANPQGMLSLGGEIIPLGLGVARQQARLTVLDDDFSPGNFRFLKPEFVVNEDGRRARITVERFDGV</sequence>
<reference evidence="1" key="1">
    <citation type="submission" date="2018-05" db="EMBL/GenBank/DDBJ databases">
        <authorList>
            <person name="Lanie J.A."/>
            <person name="Ng W.-L."/>
            <person name="Kazmierczak K.M."/>
            <person name="Andrzejewski T.M."/>
            <person name="Davidsen T.M."/>
            <person name="Wayne K.J."/>
            <person name="Tettelin H."/>
            <person name="Glass J.I."/>
            <person name="Rusch D."/>
            <person name="Podicherti R."/>
            <person name="Tsui H.-C.T."/>
            <person name="Winkler M.E."/>
        </authorList>
    </citation>
    <scope>NUCLEOTIDE SEQUENCE</scope>
</reference>
<proteinExistence type="predicted"/>
<dbReference type="InterPro" id="IPR038081">
    <property type="entry name" value="CalX-like_sf"/>
</dbReference>
<dbReference type="Pfam" id="PF17164">
    <property type="entry name" value="DUF5122"/>
    <property type="match status" value="5"/>
</dbReference>
<dbReference type="InterPro" id="IPR013431">
    <property type="entry name" value="Delta_60_rpt"/>
</dbReference>
<accession>A0A382CMP7</accession>
<dbReference type="EMBL" id="UINC01035155">
    <property type="protein sequence ID" value="SVB27114.1"/>
    <property type="molecule type" value="Genomic_DNA"/>
</dbReference>
<dbReference type="AlphaFoldDB" id="A0A382CMP7"/>
<evidence type="ECO:0000313" key="1">
    <source>
        <dbReference type="EMBL" id="SVB27114.1"/>
    </source>
</evidence>
<gene>
    <name evidence="1" type="ORF">METZ01_LOCUS179968</name>
</gene>
<protein>
    <submittedName>
        <fullName evidence="1">Uncharacterized protein</fullName>
    </submittedName>
</protein>
<feature type="non-terminal residue" evidence="1">
    <location>
        <position position="1"/>
    </location>
</feature>
<name>A0A382CMP7_9ZZZZ</name>